<dbReference type="AlphaFoldDB" id="A0A6H5G4W2"/>
<name>A0A6H5G4W2_9HEMI</name>
<feature type="non-terminal residue" evidence="1">
    <location>
        <position position="1"/>
    </location>
</feature>
<protein>
    <submittedName>
        <fullName evidence="1">Uncharacterized protein</fullName>
    </submittedName>
</protein>
<gene>
    <name evidence="1" type="ORF">NTEN_LOCUS4113</name>
</gene>
<evidence type="ECO:0000313" key="1">
    <source>
        <dbReference type="EMBL" id="CAA9997819.1"/>
    </source>
</evidence>
<dbReference type="EMBL" id="CADCXU010006002">
    <property type="protein sequence ID" value="CAA9997819.1"/>
    <property type="molecule type" value="Genomic_DNA"/>
</dbReference>
<evidence type="ECO:0000313" key="2">
    <source>
        <dbReference type="Proteomes" id="UP000479000"/>
    </source>
</evidence>
<proteinExistence type="predicted"/>
<keyword evidence="2" id="KW-1185">Reference proteome</keyword>
<accession>A0A6H5G4W2</accession>
<organism evidence="1 2">
    <name type="scientific">Nesidiocoris tenuis</name>
    <dbReference type="NCBI Taxonomy" id="355587"/>
    <lineage>
        <taxon>Eukaryota</taxon>
        <taxon>Metazoa</taxon>
        <taxon>Ecdysozoa</taxon>
        <taxon>Arthropoda</taxon>
        <taxon>Hexapoda</taxon>
        <taxon>Insecta</taxon>
        <taxon>Pterygota</taxon>
        <taxon>Neoptera</taxon>
        <taxon>Paraneoptera</taxon>
        <taxon>Hemiptera</taxon>
        <taxon>Heteroptera</taxon>
        <taxon>Panheteroptera</taxon>
        <taxon>Cimicomorpha</taxon>
        <taxon>Miridae</taxon>
        <taxon>Dicyphina</taxon>
        <taxon>Nesidiocoris</taxon>
    </lineage>
</organism>
<sequence length="59" mass="6855">WRIWRAARSRCSSRTNIRYHLVDDMSGAWARSDGEVLSKAQFVITESAHIAWNDRCGME</sequence>
<dbReference type="Proteomes" id="UP000479000">
    <property type="component" value="Unassembled WGS sequence"/>
</dbReference>
<reference evidence="1 2" key="1">
    <citation type="submission" date="2020-02" db="EMBL/GenBank/DDBJ databases">
        <authorList>
            <person name="Ferguson B K."/>
        </authorList>
    </citation>
    <scope>NUCLEOTIDE SEQUENCE [LARGE SCALE GENOMIC DNA]</scope>
</reference>